<dbReference type="EMBL" id="BPLR01014085">
    <property type="protein sequence ID" value="GIY66156.1"/>
    <property type="molecule type" value="Genomic_DNA"/>
</dbReference>
<evidence type="ECO:0000313" key="2">
    <source>
        <dbReference type="Proteomes" id="UP001054945"/>
    </source>
</evidence>
<dbReference type="AlphaFoldDB" id="A0AAV4V771"/>
<name>A0AAV4V771_CAEEX</name>
<reference evidence="1 2" key="1">
    <citation type="submission" date="2021-06" db="EMBL/GenBank/DDBJ databases">
        <title>Caerostris extrusa draft genome.</title>
        <authorList>
            <person name="Kono N."/>
            <person name="Arakawa K."/>
        </authorList>
    </citation>
    <scope>NUCLEOTIDE SEQUENCE [LARGE SCALE GENOMIC DNA]</scope>
</reference>
<gene>
    <name evidence="1" type="ORF">CEXT_346931</name>
</gene>
<evidence type="ECO:0000313" key="1">
    <source>
        <dbReference type="EMBL" id="GIY66156.1"/>
    </source>
</evidence>
<keyword evidence="2" id="KW-1185">Reference proteome</keyword>
<comment type="caution">
    <text evidence="1">The sequence shown here is derived from an EMBL/GenBank/DDBJ whole genome shotgun (WGS) entry which is preliminary data.</text>
</comment>
<accession>A0AAV4V771</accession>
<dbReference type="Proteomes" id="UP001054945">
    <property type="component" value="Unassembled WGS sequence"/>
</dbReference>
<proteinExistence type="predicted"/>
<protein>
    <submittedName>
        <fullName evidence="1">Uncharacterized protein</fullName>
    </submittedName>
</protein>
<sequence length="128" mass="15230">MPWRVPYRLTQQRKLPGRASFRTPALQEAQVSIRSRGNVYKNKWVQTKKRYSFSLNGSFVERYAHRIGTMRIEHVYACAHGRGSHFSIFIWIKSLFSGEYIYVVLSFLLDHGRSCDHFKKRTNFERKL</sequence>
<organism evidence="1 2">
    <name type="scientific">Caerostris extrusa</name>
    <name type="common">Bark spider</name>
    <name type="synonym">Caerostris bankana</name>
    <dbReference type="NCBI Taxonomy" id="172846"/>
    <lineage>
        <taxon>Eukaryota</taxon>
        <taxon>Metazoa</taxon>
        <taxon>Ecdysozoa</taxon>
        <taxon>Arthropoda</taxon>
        <taxon>Chelicerata</taxon>
        <taxon>Arachnida</taxon>
        <taxon>Araneae</taxon>
        <taxon>Araneomorphae</taxon>
        <taxon>Entelegynae</taxon>
        <taxon>Araneoidea</taxon>
        <taxon>Araneidae</taxon>
        <taxon>Caerostris</taxon>
    </lineage>
</organism>